<sequence>MAHSTPPPDLSSEERLAELGANWSIDSNDATEIKLWRVSEQDGTVHCEHSFHPSYTYPMFGEEETIFGYKALHVDLNFAAHDMRLQLNVRYAKKFAPIGDIEAFDINKAMEPFVPPDAFGSLEGFKSTLETDTTATAFTPPGKIIYSYSVSGDTYQIWCSNLTDPQAQEIARNAQILMPLFIEGATVINLDDADENVLRRWKLYLVYKISPSGVNGLASSAVSKFSLIGYSTSYRLWYLAPNRTPKPVFPQDYNFPPDELSSSITSSLPNKASTLTPPSSATGSSNLSHDPMADVDFPVRERISQFLIFPPFRGRAHGTQLYNAMISLFLADPSCLEITVEDPNEAFDDLRDYSDLSRLLKNSAIPSHLADATVAPDFQDLKIDEKTAKDAILKLPKNRQDAVPLESLIDMKSWNGIHRASKIHHREFDRLVEMHLLTSIPPSHRSASRIAYKHNAPQAKDREYYFWRCLVKERLKIHNRDSLADLEDGEKDERLNEAVTNVQNDYERILETVRRREEKAATSAIEEGHTGEEKRQADRKRKMARVVLDDDDDDDEDDDGEGQDVVNGDKNASMVKKAKMDG</sequence>
<dbReference type="GO" id="GO:0000781">
    <property type="term" value="C:chromosome, telomeric region"/>
    <property type="evidence" value="ECO:0007669"/>
    <property type="project" value="GOC"/>
</dbReference>
<keyword evidence="5 12" id="KW-0012">Acyltransferase</keyword>
<dbReference type="SUPFAM" id="SSF55729">
    <property type="entry name" value="Acyl-CoA N-acyltransferases (Nat)"/>
    <property type="match status" value="1"/>
</dbReference>
<dbReference type="AlphaFoldDB" id="A0A6A6HD90"/>
<feature type="binding site" evidence="8">
    <location>
        <position position="344"/>
    </location>
    <ligand>
        <name>acetyl-CoA</name>
        <dbReference type="ChEBI" id="CHEBI:57288"/>
    </ligand>
</feature>
<proteinExistence type="inferred from homology"/>
<dbReference type="Gene3D" id="3.90.360.10">
    <property type="entry name" value="Histone acetyl transferase 1 (HAT1), N-terminal domain"/>
    <property type="match status" value="1"/>
</dbReference>
<dbReference type="Proteomes" id="UP000800092">
    <property type="component" value="Unassembled WGS sequence"/>
</dbReference>
<feature type="compositionally biased region" description="Polar residues" evidence="10">
    <location>
        <begin position="260"/>
        <end position="288"/>
    </location>
</feature>
<evidence type="ECO:0000256" key="5">
    <source>
        <dbReference type="ARBA" id="ARBA00023315"/>
    </source>
</evidence>
<dbReference type="InterPro" id="IPR017380">
    <property type="entry name" value="Hist_AcTrfase_B-typ_cat-su"/>
</dbReference>
<evidence type="ECO:0000256" key="2">
    <source>
        <dbReference type="ARBA" id="ARBA00013184"/>
    </source>
</evidence>
<accession>A0A6A6HD90</accession>
<feature type="compositionally biased region" description="Acidic residues" evidence="10">
    <location>
        <begin position="549"/>
        <end position="562"/>
    </location>
</feature>
<feature type="site" description="Interaction with histone H4 N-terminus" evidence="9">
    <location>
        <position position="201"/>
    </location>
</feature>
<dbReference type="EC" id="2.3.1.48" evidence="2"/>
<dbReference type="Gene3D" id="3.40.630.30">
    <property type="match status" value="1"/>
</dbReference>
<protein>
    <recommendedName>
        <fullName evidence="3">Histone acetyltransferase type B catalytic subunit</fullName>
        <ecNumber evidence="2">2.3.1.48</ecNumber>
    </recommendedName>
</protein>
<feature type="region of interest" description="Disordered" evidence="10">
    <location>
        <begin position="260"/>
        <end position="289"/>
    </location>
</feature>
<feature type="binding site" evidence="8">
    <location>
        <begin position="306"/>
        <end position="308"/>
    </location>
    <ligand>
        <name>acetyl-CoA</name>
        <dbReference type="ChEBI" id="CHEBI:57288"/>
    </ligand>
</feature>
<feature type="domain" description="Histone acetyl transferase HAT1 N-terminal" evidence="11">
    <location>
        <begin position="23"/>
        <end position="183"/>
    </location>
</feature>
<dbReference type="EMBL" id="ML991789">
    <property type="protein sequence ID" value="KAF2235841.1"/>
    <property type="molecule type" value="Genomic_DNA"/>
</dbReference>
<evidence type="ECO:0000256" key="4">
    <source>
        <dbReference type="ARBA" id="ARBA00022679"/>
    </source>
</evidence>
<dbReference type="InterPro" id="IPR037113">
    <property type="entry name" value="Hat1_N_sf"/>
</dbReference>
<keyword evidence="4 12" id="KW-0808">Transferase</keyword>
<dbReference type="GO" id="GO:0004402">
    <property type="term" value="F:histone acetyltransferase activity"/>
    <property type="evidence" value="ECO:0007669"/>
    <property type="project" value="InterPro"/>
</dbReference>
<evidence type="ECO:0000259" key="11">
    <source>
        <dbReference type="Pfam" id="PF10394"/>
    </source>
</evidence>
<dbReference type="Pfam" id="PF10394">
    <property type="entry name" value="Hat1_N"/>
    <property type="match status" value="1"/>
</dbReference>
<reference evidence="12" key="1">
    <citation type="journal article" date="2020" name="Stud. Mycol.">
        <title>101 Dothideomycetes genomes: a test case for predicting lifestyles and emergence of pathogens.</title>
        <authorList>
            <person name="Haridas S."/>
            <person name="Albert R."/>
            <person name="Binder M."/>
            <person name="Bloem J."/>
            <person name="Labutti K."/>
            <person name="Salamov A."/>
            <person name="Andreopoulos B."/>
            <person name="Baker S."/>
            <person name="Barry K."/>
            <person name="Bills G."/>
            <person name="Bluhm B."/>
            <person name="Cannon C."/>
            <person name="Castanera R."/>
            <person name="Culley D."/>
            <person name="Daum C."/>
            <person name="Ezra D."/>
            <person name="Gonzalez J."/>
            <person name="Henrissat B."/>
            <person name="Kuo A."/>
            <person name="Liang C."/>
            <person name="Lipzen A."/>
            <person name="Lutzoni F."/>
            <person name="Magnuson J."/>
            <person name="Mondo S."/>
            <person name="Nolan M."/>
            <person name="Ohm R."/>
            <person name="Pangilinan J."/>
            <person name="Park H.-J."/>
            <person name="Ramirez L."/>
            <person name="Alfaro M."/>
            <person name="Sun H."/>
            <person name="Tritt A."/>
            <person name="Yoshinaga Y."/>
            <person name="Zwiers L.-H."/>
            <person name="Turgeon B."/>
            <person name="Goodwin S."/>
            <person name="Spatafora J."/>
            <person name="Crous P."/>
            <person name="Grigoriev I."/>
        </authorList>
    </citation>
    <scope>NUCLEOTIDE SEQUENCE</scope>
    <source>
        <strain evidence="12">Tuck. ex Michener</strain>
    </source>
</reference>
<evidence type="ECO:0000256" key="1">
    <source>
        <dbReference type="ARBA" id="ARBA00010543"/>
    </source>
</evidence>
<evidence type="ECO:0000256" key="7">
    <source>
        <dbReference type="PIRSR" id="PIRSR038084-1"/>
    </source>
</evidence>
<evidence type="ECO:0000313" key="13">
    <source>
        <dbReference type="Proteomes" id="UP000800092"/>
    </source>
</evidence>
<dbReference type="GO" id="GO:0031509">
    <property type="term" value="P:subtelomeric heterochromatin formation"/>
    <property type="evidence" value="ECO:0007669"/>
    <property type="project" value="InterPro"/>
</dbReference>
<feature type="compositionally biased region" description="Basic and acidic residues" evidence="10">
    <location>
        <begin position="519"/>
        <end position="536"/>
    </location>
</feature>
<feature type="region of interest" description="Interaction with histone H4 N-terminus" evidence="8">
    <location>
        <begin position="62"/>
        <end position="64"/>
    </location>
</feature>
<dbReference type="InterPro" id="IPR016181">
    <property type="entry name" value="Acyl_CoA_acyltransferase"/>
</dbReference>
<evidence type="ECO:0000256" key="3">
    <source>
        <dbReference type="ARBA" id="ARBA00021268"/>
    </source>
</evidence>
<keyword evidence="13" id="KW-1185">Reference proteome</keyword>
<feature type="active site" description="Proton donor/acceptor" evidence="7">
    <location>
        <position position="341"/>
    </location>
</feature>
<organism evidence="12 13">
    <name type="scientific">Viridothelium virens</name>
    <name type="common">Speckled blister lichen</name>
    <name type="synonym">Trypethelium virens</name>
    <dbReference type="NCBI Taxonomy" id="1048519"/>
    <lineage>
        <taxon>Eukaryota</taxon>
        <taxon>Fungi</taxon>
        <taxon>Dikarya</taxon>
        <taxon>Ascomycota</taxon>
        <taxon>Pezizomycotina</taxon>
        <taxon>Dothideomycetes</taxon>
        <taxon>Dothideomycetes incertae sedis</taxon>
        <taxon>Trypetheliales</taxon>
        <taxon>Trypetheliaceae</taxon>
        <taxon>Viridothelium</taxon>
    </lineage>
</organism>
<feature type="region of interest" description="Disordered" evidence="10">
    <location>
        <begin position="519"/>
        <end position="582"/>
    </location>
</feature>
<dbReference type="GO" id="GO:0005634">
    <property type="term" value="C:nucleus"/>
    <property type="evidence" value="ECO:0007669"/>
    <property type="project" value="InterPro"/>
</dbReference>
<comment type="catalytic activity">
    <reaction evidence="6">
        <text>L-lysyl-[protein] + acetyl-CoA = N(6)-acetyl-L-lysyl-[protein] + CoA + H(+)</text>
        <dbReference type="Rhea" id="RHEA:45948"/>
        <dbReference type="Rhea" id="RHEA-COMP:9752"/>
        <dbReference type="Rhea" id="RHEA-COMP:10731"/>
        <dbReference type="ChEBI" id="CHEBI:15378"/>
        <dbReference type="ChEBI" id="CHEBI:29969"/>
        <dbReference type="ChEBI" id="CHEBI:57287"/>
        <dbReference type="ChEBI" id="CHEBI:57288"/>
        <dbReference type="ChEBI" id="CHEBI:61930"/>
        <dbReference type="EC" id="2.3.1.48"/>
    </reaction>
</comment>
<dbReference type="OrthoDB" id="10253098at2759"/>
<evidence type="ECO:0000256" key="8">
    <source>
        <dbReference type="PIRSR" id="PIRSR038084-2"/>
    </source>
</evidence>
<dbReference type="PANTHER" id="PTHR12046">
    <property type="entry name" value="HISTONE ACETYLTRANSFERASE TYPE B CATALYTIC SUBUNIT"/>
    <property type="match status" value="1"/>
</dbReference>
<gene>
    <name evidence="12" type="ORF">EV356DRAFT_531691</name>
</gene>
<evidence type="ECO:0000256" key="10">
    <source>
        <dbReference type="SAM" id="MobiDB-lite"/>
    </source>
</evidence>
<name>A0A6A6HD90_VIRVR</name>
<comment type="similarity">
    <text evidence="1">Belongs to the HAT1 family.</text>
</comment>
<dbReference type="PIRSF" id="PIRSF038084">
    <property type="entry name" value="HAT-B_cat"/>
    <property type="match status" value="1"/>
</dbReference>
<dbReference type="InterPro" id="IPR019467">
    <property type="entry name" value="Hat1_N"/>
</dbReference>
<evidence type="ECO:0000256" key="6">
    <source>
        <dbReference type="ARBA" id="ARBA00048017"/>
    </source>
</evidence>
<evidence type="ECO:0000256" key="9">
    <source>
        <dbReference type="PIRSR" id="PIRSR038084-3"/>
    </source>
</evidence>
<evidence type="ECO:0000313" key="12">
    <source>
        <dbReference type="EMBL" id="KAF2235841.1"/>
    </source>
</evidence>